<evidence type="ECO:0000313" key="1">
    <source>
        <dbReference type="EMBL" id="CAI6333458.1"/>
    </source>
</evidence>
<evidence type="ECO:0000313" key="2">
    <source>
        <dbReference type="Proteomes" id="UP001152607"/>
    </source>
</evidence>
<comment type="caution">
    <text evidence="1">The sequence shown here is derived from an EMBL/GenBank/DDBJ whole genome shotgun (WGS) entry which is preliminary data.</text>
</comment>
<sequence>MFQQTKGRNMRLPGVFSRDLRRIIAFPRLFLTWWFMRDFFHGEVADLTFERLPEAMDASSVDRDILFDWVYCLFENTFSLEAISKPRAPVRILTAMSRKTEIYSDFADIHSHCASHSTNAS</sequence>
<dbReference type="Proteomes" id="UP001152607">
    <property type="component" value="Unassembled WGS sequence"/>
</dbReference>
<keyword evidence="2" id="KW-1185">Reference proteome</keyword>
<name>A0A9W4UBU9_9PLEO</name>
<gene>
    <name evidence="1" type="ORF">PDIGIT_LOCUS6497</name>
</gene>
<reference evidence="1" key="1">
    <citation type="submission" date="2023-01" db="EMBL/GenBank/DDBJ databases">
        <authorList>
            <person name="Van Ghelder C."/>
            <person name="Rancurel C."/>
        </authorList>
    </citation>
    <scope>NUCLEOTIDE SEQUENCE</scope>
    <source>
        <strain evidence="1">CNCM I-4278</strain>
    </source>
</reference>
<dbReference type="AlphaFoldDB" id="A0A9W4UBU9"/>
<dbReference type="OrthoDB" id="3533395at2759"/>
<protein>
    <submittedName>
        <fullName evidence="1">Uncharacterized protein</fullName>
    </submittedName>
</protein>
<organism evidence="1 2">
    <name type="scientific">Periconia digitata</name>
    <dbReference type="NCBI Taxonomy" id="1303443"/>
    <lineage>
        <taxon>Eukaryota</taxon>
        <taxon>Fungi</taxon>
        <taxon>Dikarya</taxon>
        <taxon>Ascomycota</taxon>
        <taxon>Pezizomycotina</taxon>
        <taxon>Dothideomycetes</taxon>
        <taxon>Pleosporomycetidae</taxon>
        <taxon>Pleosporales</taxon>
        <taxon>Massarineae</taxon>
        <taxon>Periconiaceae</taxon>
        <taxon>Periconia</taxon>
    </lineage>
</organism>
<accession>A0A9W4UBU9</accession>
<proteinExistence type="predicted"/>
<dbReference type="EMBL" id="CAOQHR010000004">
    <property type="protein sequence ID" value="CAI6333458.1"/>
    <property type="molecule type" value="Genomic_DNA"/>
</dbReference>